<dbReference type="OrthoDB" id="27218at2759"/>
<gene>
    <name evidence="3" type="primary">XPO1_1</name>
    <name evidence="3" type="ORF">F1559_001799</name>
</gene>
<evidence type="ECO:0000259" key="2">
    <source>
        <dbReference type="PROSITE" id="PS50166"/>
    </source>
</evidence>
<dbReference type="SMART" id="SM00913">
    <property type="entry name" value="IBN_N"/>
    <property type="match status" value="1"/>
</dbReference>
<dbReference type="GO" id="GO:0005737">
    <property type="term" value="C:cytoplasm"/>
    <property type="evidence" value="ECO:0007669"/>
    <property type="project" value="TreeGrafter"/>
</dbReference>
<dbReference type="InterPro" id="IPR001494">
    <property type="entry name" value="Importin-beta_N"/>
</dbReference>
<dbReference type="GO" id="GO:0000055">
    <property type="term" value="P:ribosomal large subunit export from nucleus"/>
    <property type="evidence" value="ECO:0007669"/>
    <property type="project" value="TreeGrafter"/>
</dbReference>
<dbReference type="PROSITE" id="PS50166">
    <property type="entry name" value="IMPORTIN_B_NT"/>
    <property type="match status" value="1"/>
</dbReference>
<comment type="caution">
    <text evidence="3">The sequence shown here is derived from an EMBL/GenBank/DDBJ whole genome shotgun (WGS) entry which is preliminary data.</text>
</comment>
<dbReference type="PANTHER" id="PTHR11223">
    <property type="entry name" value="EXPORTIN 1/5"/>
    <property type="match status" value="1"/>
</dbReference>
<comment type="similarity">
    <text evidence="1">Belongs to the exportin family.</text>
</comment>
<dbReference type="InterPro" id="IPR016024">
    <property type="entry name" value="ARM-type_fold"/>
</dbReference>
<sequence length="137" mass="15255">MSSVDGTASVDGSGHTGVLLDFSLPDSEFLQQLEAKVQQLYGARSEEERRAAQSELTAFQMHPQAWVRVDKILDASESSEPSKFFALQVLESLIKYRWKTLPTETRESIKLYVQNKAILLSSSAGVTSRENELFSPS</sequence>
<proteinExistence type="inferred from homology"/>
<dbReference type="PANTHER" id="PTHR11223:SF2">
    <property type="entry name" value="EXPORTIN-1"/>
    <property type="match status" value="1"/>
</dbReference>
<dbReference type="GO" id="GO:0005634">
    <property type="term" value="C:nucleus"/>
    <property type="evidence" value="ECO:0007669"/>
    <property type="project" value="TreeGrafter"/>
</dbReference>
<evidence type="ECO:0000313" key="3">
    <source>
        <dbReference type="EMBL" id="KAF6003241.1"/>
    </source>
</evidence>
<accession>A0A7J7ILS0</accession>
<dbReference type="InterPro" id="IPR045065">
    <property type="entry name" value="XPO1/5"/>
</dbReference>
<dbReference type="GO" id="GO:0006611">
    <property type="term" value="P:protein export from nucleus"/>
    <property type="evidence" value="ECO:0007669"/>
    <property type="project" value="InterPro"/>
</dbReference>
<dbReference type="Gene3D" id="1.25.10.10">
    <property type="entry name" value="Leucine-rich Repeat Variant"/>
    <property type="match status" value="1"/>
</dbReference>
<keyword evidence="4" id="KW-1185">Reference proteome</keyword>
<reference evidence="3 4" key="1">
    <citation type="journal article" date="2020" name="J. Phycol.">
        <title>Comparative genome analysis reveals Cyanidiococcus gen. nov., a new extremophilic red algal genus sister to Cyanidioschyzon (Cyanidioschyzonaceae, Rhodophyta).</title>
        <authorList>
            <person name="Liu S.-L."/>
            <person name="Chiang Y.-R."/>
            <person name="Yoon H.S."/>
            <person name="Fu H.-Y."/>
        </authorList>
    </citation>
    <scope>NUCLEOTIDE SEQUENCE [LARGE SCALE GENOMIC DNA]</scope>
    <source>
        <strain evidence="3 4">THAL066</strain>
    </source>
</reference>
<evidence type="ECO:0000256" key="1">
    <source>
        <dbReference type="ARBA" id="ARBA00009466"/>
    </source>
</evidence>
<dbReference type="EMBL" id="VWRR01000007">
    <property type="protein sequence ID" value="KAF6003241.1"/>
    <property type="molecule type" value="Genomic_DNA"/>
</dbReference>
<dbReference type="GO" id="GO:0000056">
    <property type="term" value="P:ribosomal small subunit export from nucleus"/>
    <property type="evidence" value="ECO:0007669"/>
    <property type="project" value="TreeGrafter"/>
</dbReference>
<feature type="domain" description="Importin N-terminal" evidence="2">
    <location>
        <begin position="52"/>
        <end position="113"/>
    </location>
</feature>
<name>A0A7J7ILS0_9RHOD</name>
<dbReference type="GO" id="GO:0031267">
    <property type="term" value="F:small GTPase binding"/>
    <property type="evidence" value="ECO:0007669"/>
    <property type="project" value="InterPro"/>
</dbReference>
<dbReference type="AlphaFoldDB" id="A0A7J7ILS0"/>
<dbReference type="Proteomes" id="UP000530660">
    <property type="component" value="Unassembled WGS sequence"/>
</dbReference>
<dbReference type="GO" id="GO:0005049">
    <property type="term" value="F:nuclear export signal receptor activity"/>
    <property type="evidence" value="ECO:0007669"/>
    <property type="project" value="InterPro"/>
</dbReference>
<evidence type="ECO:0000313" key="4">
    <source>
        <dbReference type="Proteomes" id="UP000530660"/>
    </source>
</evidence>
<organism evidence="3 4">
    <name type="scientific">Cyanidiococcus yangmingshanensis</name>
    <dbReference type="NCBI Taxonomy" id="2690220"/>
    <lineage>
        <taxon>Eukaryota</taxon>
        <taxon>Rhodophyta</taxon>
        <taxon>Bangiophyceae</taxon>
        <taxon>Cyanidiales</taxon>
        <taxon>Cyanidiaceae</taxon>
        <taxon>Cyanidiococcus</taxon>
    </lineage>
</organism>
<dbReference type="Pfam" id="PF03810">
    <property type="entry name" value="IBN_N"/>
    <property type="match status" value="1"/>
</dbReference>
<protein>
    <submittedName>
        <fullName evidence="3">Exportin-1</fullName>
    </submittedName>
</protein>
<dbReference type="InterPro" id="IPR011989">
    <property type="entry name" value="ARM-like"/>
</dbReference>
<dbReference type="SUPFAM" id="SSF48371">
    <property type="entry name" value="ARM repeat"/>
    <property type="match status" value="1"/>
</dbReference>